<keyword evidence="3 10" id="KW-0808">Transferase</keyword>
<keyword evidence="4 10" id="KW-0479">Metal-binding</keyword>
<feature type="region of interest" description="Disordered" evidence="11">
    <location>
        <begin position="1319"/>
        <end position="1356"/>
    </location>
</feature>
<dbReference type="Pfam" id="PF22960">
    <property type="entry name" value="WHD_UBR1"/>
    <property type="match status" value="1"/>
</dbReference>
<dbReference type="FunFam" id="2.10.110.30:FF:000002">
    <property type="entry name" value="Putative e3 ubiquitin-protein ligase ubr3"/>
    <property type="match status" value="1"/>
</dbReference>
<evidence type="ECO:0000313" key="13">
    <source>
        <dbReference type="EMBL" id="ETW01893.1"/>
    </source>
</evidence>
<feature type="domain" description="UBR-type" evidence="12">
    <location>
        <begin position="93"/>
        <end position="164"/>
    </location>
</feature>
<proteinExistence type="inferred from homology"/>
<evidence type="ECO:0000259" key="12">
    <source>
        <dbReference type="PROSITE" id="PS51157"/>
    </source>
</evidence>
<feature type="compositionally biased region" description="Acidic residues" evidence="11">
    <location>
        <begin position="1344"/>
        <end position="1353"/>
    </location>
</feature>
<protein>
    <recommendedName>
        <fullName evidence="10">E3 ubiquitin-protein ligase</fullName>
        <ecNumber evidence="10">2.3.2.27</ecNumber>
    </recommendedName>
</protein>
<feature type="zinc finger region" description="UBR-type" evidence="9">
    <location>
        <begin position="93"/>
        <end position="164"/>
    </location>
</feature>
<keyword evidence="6 10" id="KW-0833">Ubl conjugation pathway</keyword>
<dbReference type="eggNOG" id="KOG1140">
    <property type="taxonomic scope" value="Eukaryota"/>
</dbReference>
<dbReference type="InterPro" id="IPR055194">
    <property type="entry name" value="UBR1-like_WH"/>
</dbReference>
<dbReference type="STRING" id="157072.A0A024U8K1"/>
<comment type="catalytic activity">
    <reaction evidence="1 10">
        <text>S-ubiquitinyl-[E2 ubiquitin-conjugating enzyme]-L-cysteine + [acceptor protein]-L-lysine = [E2 ubiquitin-conjugating enzyme]-L-cysteine + N(6)-ubiquitinyl-[acceptor protein]-L-lysine.</text>
        <dbReference type="EC" id="2.3.2.27"/>
    </reaction>
</comment>
<keyword evidence="5 10" id="KW-0863">Zinc-finger</keyword>
<dbReference type="GO" id="GO:0000151">
    <property type="term" value="C:ubiquitin ligase complex"/>
    <property type="evidence" value="ECO:0007669"/>
    <property type="project" value="TreeGrafter"/>
</dbReference>
<dbReference type="InterPro" id="IPR039164">
    <property type="entry name" value="UBR1-like"/>
</dbReference>
<dbReference type="Pfam" id="PF02207">
    <property type="entry name" value="zf-UBR"/>
    <property type="match status" value="1"/>
</dbReference>
<evidence type="ECO:0000256" key="4">
    <source>
        <dbReference type="ARBA" id="ARBA00022723"/>
    </source>
</evidence>
<evidence type="ECO:0000256" key="8">
    <source>
        <dbReference type="ARBA" id="ARBA00046341"/>
    </source>
</evidence>
<dbReference type="GO" id="GO:0016567">
    <property type="term" value="P:protein ubiquitination"/>
    <property type="evidence" value="ECO:0007669"/>
    <property type="project" value="UniProtKB-UniRule"/>
</dbReference>
<dbReference type="InterPro" id="IPR044046">
    <property type="entry name" value="E3_ligase_UBR-like_C"/>
</dbReference>
<name>A0A024U8K1_9STRA</name>
<dbReference type="UniPathway" id="UPA00143"/>
<dbReference type="GO" id="GO:0061630">
    <property type="term" value="F:ubiquitin protein ligase activity"/>
    <property type="evidence" value="ECO:0007669"/>
    <property type="project" value="UniProtKB-UniRule"/>
</dbReference>
<evidence type="ECO:0000256" key="9">
    <source>
        <dbReference type="PROSITE-ProRule" id="PRU00508"/>
    </source>
</evidence>
<dbReference type="PANTHER" id="PTHR21497">
    <property type="entry name" value="UBIQUITIN LIGASE E3 ALPHA-RELATED"/>
    <property type="match status" value="1"/>
</dbReference>
<evidence type="ECO:0000256" key="6">
    <source>
        <dbReference type="ARBA" id="ARBA00022786"/>
    </source>
</evidence>
<comment type="function">
    <text evidence="10">Ubiquitin ligase protein which is a component of the N-end rule pathway. Recognizes and binds to proteins bearing specific N-terminal residues that are destabilizing according to the N-end rule, leading to their ubiquitination and subsequent degradation.</text>
</comment>
<dbReference type="EC" id="2.3.2.27" evidence="10"/>
<dbReference type="GO" id="GO:0071596">
    <property type="term" value="P:ubiquitin-dependent protein catabolic process via the N-end rule pathway"/>
    <property type="evidence" value="ECO:0007669"/>
    <property type="project" value="UniProtKB-UniRule"/>
</dbReference>
<dbReference type="PROSITE" id="PS51157">
    <property type="entry name" value="ZF_UBR"/>
    <property type="match status" value="1"/>
</dbReference>
<dbReference type="CDD" id="cd19673">
    <property type="entry name" value="UBR-box_UBR3"/>
    <property type="match status" value="1"/>
</dbReference>
<gene>
    <name evidence="13" type="ORF">H310_06450</name>
</gene>
<dbReference type="RefSeq" id="XP_008869741.1">
    <property type="nucleotide sequence ID" value="XM_008871519.1"/>
</dbReference>
<comment type="pathway">
    <text evidence="2 10">Protein modification; protein ubiquitination.</text>
</comment>
<dbReference type="Gene3D" id="2.10.110.30">
    <property type="match status" value="1"/>
</dbReference>
<dbReference type="GeneID" id="20083500"/>
<dbReference type="VEuPathDB" id="FungiDB:H310_06450"/>
<accession>A0A024U8K1</accession>
<dbReference type="OrthoDB" id="26387at2759"/>
<sequence length="2104" mass="232934">MAAMMEQDAAVEVAEFAQLWFLEQVNSSLVSSNTLLRGLDIMMTCLVDPGGKPKKHAAVTKKDKDEFLVALGKPRDVLSNPVLARMLAKKRRKVCGYIFKADEVAYSCRDCQHDSTCVMCQACFADSKHDGHDVSFQRTSAGGCCDCGDPEAWAKSGFCTKHPGREDTSTSTTASKLDDLPRELSFVAGSLIDAVVHHLFDVLATSEQGLRVAEGMAYLGSRVSDDVKKQWKVAAATREKSLDGQNGVFDTRLHSDDINPFSDVVQALRTNIGLSKLEAITFANKSDAEGYTDICPSTLVRATAIVVSMENYTTSVVPHAQYDVRRVAPLIEWLRSLCEISDGLAALVSRSIAQRRVHPTHAAKALSSKLVEATSLKSKNGIGNLSIDQCLKRWRVSRDAVMFASIALTTTRELSEWASAVPTFQANSMAWGTLLPGCLGNALEAIARAYPDITAACKATAEAFAVPCTVASKPAPSFLDILVRNYCLLTKSAIYQVNLFTHELILNQSMKHAMMDAFVDGYAQNTATYLKGLGATSDSIFDFATQLLTVPSLLAKYPTTLVSTLLDALATVLNTSMGTRAKANGQTCPEFRSDSIAISHSKYKHAGDHLEFVLAHGNPIDLLGHEANFAKWLECLTVLQFADAQVRRRRDEPHVEYESDSWFATFNLGIKLHALFPLVLHSLTSTSTGAGGAVLLRRVMHAINQVKDSTLSVMEKTTRALVGDALFDATESSVLVLDRQVPREASTLHIPLHRFVSAMLKQVLVLSKDESTSSMDTWREWFGLDSLSTTDVVLLLDAPLQCLAMSSQIQANLWRRNGDENMVTQLFNYCAMPYCVNFRDADLFLLQIGVLLLGPEHVVALIVDRFGLRSYFADPDDAAVSPTATYDKQQELQMVDEVLRLVLVLSTNVPSTTGSDHEDAFLREELVHQLLIRPSTFSELSDNVSLPLGGQDIAAPIARLEPLLEQVASFQPPAGLEPGKYTIKTDSIAQCNPYHMHLNRELHEVAREKILERPNASPPFVPPSTPLPHLANVQSLLVTPSTIEMVKCVLRRRCNKENSRWSEALVSTALDVLVYGAQVSDALASTDEKPSYWDIVTPLIEYLVELERSDDKEHRHVVSWLLNEYPRRAAVCATALAAYTCASNTGKDGHVGTSAEMDLEARKKEAKARAMAAMAKQMAAFSQLMDEDTEDDDDMGVDKTPHPPAQAVKDNAVECKRKPSSGPHATNKKRARKTSMEENFAPTPDTKVPNKKWKPTCMLCHDSKSNDELCMVAMVQQSTVLSTGFRPTAADALHPEKGPNARASVTSLIRAMQLQSRGDFNRSSPFHSPPQHRHHDHHHHHDNSDEDSDDDGDESPRMAFADLFWDMEHDDEFDDHHHDHVDGNIELAPHDDFRDQRNRADSHDNEARAAADDDMTRMLGGALEHAIRMMPQRRARRFRFNVRRHARPPVAVDRDDDGLDLVPVGLFVRTCQHIVHMKCVDKYMETLHEKAARGEEFDGMQAVDGDAPMTQFLCPMCKGLCNVLIPMIPPTAPVEPPATAVSPTWFDIVQRPDNSSWIRPVHQTHSDHDKLKTWKEYYEDALWEPHGSFEMGAPYLWSACAYTVAATLAEADAVRVDSGESTWPTSLEKEYASMQALVTFTRWSFGMVRLTGESKVIYETVKRCCPVVQQSKREYKKYTKMIGSLDACIRGTVLGLLVADTFTAFVVSMVAADSIETIGELIPVFCAADMLQRVGRAFFVSGPQREASFYQDVPVGSNANEAMTSGAAARMQTRRGGHARVTSATPTDSTAAHAKSLKSLQRYVFKATRHGKHAANEPQAVGAVELVLRLCGMDPTLRLKADVDVAVVNSIVELNALLVRRMHIVYGCLTDKSLALPIRPPSFRDVSRVPLNTLQTIWEWCVIRKASQHELGAASKDATNRCEHAEYTSEAYLANMFILRDKNATSLDLVALPMQYDDLYSHNVRLKCRRCDRVPREPGLCLVCGTLLCCGESCCAYSHVRGNPPMGECTRHAFECGGGLGAVLMLQQCRVLLVAGSMVAYFPSPYVDSHGEEDPGLQRGRPLKLDTNRYNMLQSLWRSHRLYGEVSRLRNQRDNQQPLNLTYI</sequence>
<evidence type="ECO:0000256" key="7">
    <source>
        <dbReference type="ARBA" id="ARBA00022833"/>
    </source>
</evidence>
<evidence type="ECO:0000256" key="10">
    <source>
        <dbReference type="RuleBase" id="RU366018"/>
    </source>
</evidence>
<comment type="similarity">
    <text evidence="8 10">Belongs to the E3 ubiquitin-protein ligase UBR1-like family.</text>
</comment>
<evidence type="ECO:0000256" key="1">
    <source>
        <dbReference type="ARBA" id="ARBA00000900"/>
    </source>
</evidence>
<feature type="region of interest" description="Disordered" evidence="11">
    <location>
        <begin position="1215"/>
        <end position="1249"/>
    </location>
</feature>
<dbReference type="Pfam" id="PF18995">
    <property type="entry name" value="PRT6_C"/>
    <property type="match status" value="1"/>
</dbReference>
<reference evidence="13" key="1">
    <citation type="submission" date="2013-12" db="EMBL/GenBank/DDBJ databases">
        <title>The Genome Sequence of Aphanomyces invadans NJM9701.</title>
        <authorList>
            <consortium name="The Broad Institute Genomics Platform"/>
            <person name="Russ C."/>
            <person name="Tyler B."/>
            <person name="van West P."/>
            <person name="Dieguez-Uribeondo J."/>
            <person name="Young S.K."/>
            <person name="Zeng Q."/>
            <person name="Gargeya S."/>
            <person name="Fitzgerald M."/>
            <person name="Abouelleil A."/>
            <person name="Alvarado L."/>
            <person name="Chapman S.B."/>
            <person name="Gainer-Dewar J."/>
            <person name="Goldberg J."/>
            <person name="Griggs A."/>
            <person name="Gujja S."/>
            <person name="Hansen M."/>
            <person name="Howarth C."/>
            <person name="Imamovic A."/>
            <person name="Ireland A."/>
            <person name="Larimer J."/>
            <person name="McCowan C."/>
            <person name="Murphy C."/>
            <person name="Pearson M."/>
            <person name="Poon T.W."/>
            <person name="Priest M."/>
            <person name="Roberts A."/>
            <person name="Saif S."/>
            <person name="Shea T."/>
            <person name="Sykes S."/>
            <person name="Wortman J."/>
            <person name="Nusbaum C."/>
            <person name="Birren B."/>
        </authorList>
    </citation>
    <scope>NUCLEOTIDE SEQUENCE [LARGE SCALE GENOMIC DNA]</scope>
    <source>
        <strain evidence="13">NJM9701</strain>
    </source>
</reference>
<organism evidence="13">
    <name type="scientific">Aphanomyces invadans</name>
    <dbReference type="NCBI Taxonomy" id="157072"/>
    <lineage>
        <taxon>Eukaryota</taxon>
        <taxon>Sar</taxon>
        <taxon>Stramenopiles</taxon>
        <taxon>Oomycota</taxon>
        <taxon>Saprolegniomycetes</taxon>
        <taxon>Saprolegniales</taxon>
        <taxon>Verrucalvaceae</taxon>
        <taxon>Aphanomyces</taxon>
    </lineage>
</organism>
<dbReference type="SMART" id="SM00396">
    <property type="entry name" value="ZnF_UBR1"/>
    <property type="match status" value="1"/>
</dbReference>
<dbReference type="GO" id="GO:0005737">
    <property type="term" value="C:cytoplasm"/>
    <property type="evidence" value="ECO:0007669"/>
    <property type="project" value="TreeGrafter"/>
</dbReference>
<dbReference type="eggNOG" id="KOG1139">
    <property type="taxonomic scope" value="Eukaryota"/>
</dbReference>
<evidence type="ECO:0000256" key="2">
    <source>
        <dbReference type="ARBA" id="ARBA00004906"/>
    </source>
</evidence>
<dbReference type="PANTHER" id="PTHR21497:SF24">
    <property type="entry name" value="E3 UBIQUITIN-PROTEIN LIGASE UBR1"/>
    <property type="match status" value="1"/>
</dbReference>
<dbReference type="GO" id="GO:0008270">
    <property type="term" value="F:zinc ion binding"/>
    <property type="evidence" value="ECO:0007669"/>
    <property type="project" value="UniProtKB-UniRule"/>
</dbReference>
<feature type="compositionally biased region" description="Basic residues" evidence="11">
    <location>
        <begin position="1330"/>
        <end position="1341"/>
    </location>
</feature>
<dbReference type="InterPro" id="IPR003126">
    <property type="entry name" value="Znf_UBR"/>
</dbReference>
<evidence type="ECO:0000256" key="5">
    <source>
        <dbReference type="ARBA" id="ARBA00022771"/>
    </source>
</evidence>
<evidence type="ECO:0000256" key="3">
    <source>
        <dbReference type="ARBA" id="ARBA00022679"/>
    </source>
</evidence>
<dbReference type="EMBL" id="KI913962">
    <property type="protein sequence ID" value="ETW01893.1"/>
    <property type="molecule type" value="Genomic_DNA"/>
</dbReference>
<keyword evidence="7 10" id="KW-0862">Zinc</keyword>
<evidence type="ECO:0000256" key="11">
    <source>
        <dbReference type="SAM" id="MobiDB-lite"/>
    </source>
</evidence>